<dbReference type="RefSeq" id="WP_108577910.1">
    <property type="nucleotide sequence ID" value="NZ_CP026952.1"/>
</dbReference>
<name>A0A2S0WLR3_9ACTN</name>
<dbReference type="SUPFAM" id="SSF54427">
    <property type="entry name" value="NTF2-like"/>
    <property type="match status" value="1"/>
</dbReference>
<dbReference type="EMBL" id="CP026952">
    <property type="protein sequence ID" value="AWB92265.1"/>
    <property type="molecule type" value="Genomic_DNA"/>
</dbReference>
<dbReference type="Proteomes" id="UP000244384">
    <property type="component" value="Chromosome"/>
</dbReference>
<dbReference type="KEGG" id="aez:C3E78_08665"/>
<proteinExistence type="predicted"/>
<evidence type="ECO:0000313" key="1">
    <source>
        <dbReference type="EMBL" id="AWB92265.1"/>
    </source>
</evidence>
<dbReference type="InterPro" id="IPR037401">
    <property type="entry name" value="SnoaL-like"/>
</dbReference>
<accession>A0A2S0WLR3</accession>
<protein>
    <submittedName>
        <fullName evidence="1">Uncharacterized protein</fullName>
    </submittedName>
</protein>
<keyword evidence="2" id="KW-1185">Reference proteome</keyword>
<accession>A0A5F2EPZ5</accession>
<evidence type="ECO:0000313" key="2">
    <source>
        <dbReference type="Proteomes" id="UP000244384"/>
    </source>
</evidence>
<sequence>MTHRFTIAQAITPLFDPSVDLQDAVERHFSPSFRRRADDGQWGGRDELAASMAQLREAMASATIEVHDELIDDHLYADRHTVRVVMKDGSVLRTEVYVFARHDADGRFQEIREATVLLLGDRAPHADDASH</sequence>
<dbReference type="InterPro" id="IPR032710">
    <property type="entry name" value="NTF2-like_dom_sf"/>
</dbReference>
<dbReference type="Pfam" id="PF12680">
    <property type="entry name" value="SnoaL_2"/>
    <property type="match status" value="1"/>
</dbReference>
<organism evidence="1 2">
    <name type="scientific">Aeromicrobium chenweiae</name>
    <dbReference type="NCBI Taxonomy" id="2079793"/>
    <lineage>
        <taxon>Bacteria</taxon>
        <taxon>Bacillati</taxon>
        <taxon>Actinomycetota</taxon>
        <taxon>Actinomycetes</taxon>
        <taxon>Propionibacteriales</taxon>
        <taxon>Nocardioidaceae</taxon>
        <taxon>Aeromicrobium</taxon>
    </lineage>
</organism>
<dbReference type="OrthoDB" id="1256785at2"/>
<dbReference type="AlphaFoldDB" id="A0A2S0WLR3"/>
<gene>
    <name evidence="1" type="ORF">C3E78_08665</name>
</gene>
<dbReference type="Gene3D" id="3.10.450.50">
    <property type="match status" value="1"/>
</dbReference>
<reference evidence="2" key="1">
    <citation type="submission" date="2018-01" db="EMBL/GenBank/DDBJ databases">
        <authorList>
            <person name="Li J."/>
        </authorList>
    </citation>
    <scope>NUCLEOTIDE SEQUENCE [LARGE SCALE GENOMIC DNA]</scope>
    <source>
        <strain evidence="2">592</strain>
    </source>
</reference>